<feature type="region of interest" description="Disordered" evidence="1">
    <location>
        <begin position="1"/>
        <end position="20"/>
    </location>
</feature>
<accession>A0ABP6XPE3</accession>
<dbReference type="EMBL" id="BAABAA010000006">
    <property type="protein sequence ID" value="GAA3570081.1"/>
    <property type="molecule type" value="Genomic_DNA"/>
</dbReference>
<sequence length="99" mass="10942">MPDGRYLTVKGRPSMSNTKENNDVVTSAVVRLSVNLAADAMDALRWLAGRRGLSLTETIRRAISVLKFIEDELDKGNTLAIVEKDEDGTQRVREILLVG</sequence>
<keyword evidence="3" id="KW-1185">Reference proteome</keyword>
<evidence type="ECO:0000313" key="2">
    <source>
        <dbReference type="EMBL" id="GAA3570081.1"/>
    </source>
</evidence>
<protein>
    <recommendedName>
        <fullName evidence="4">Ribbon-helix-helix protein CopG domain-containing protein</fullName>
    </recommendedName>
</protein>
<gene>
    <name evidence="2" type="ORF">GCM10022235_44150</name>
</gene>
<evidence type="ECO:0000313" key="3">
    <source>
        <dbReference type="Proteomes" id="UP001501222"/>
    </source>
</evidence>
<dbReference type="Proteomes" id="UP001501222">
    <property type="component" value="Unassembled WGS sequence"/>
</dbReference>
<reference evidence="3" key="1">
    <citation type="journal article" date="2019" name="Int. J. Syst. Evol. Microbiol.">
        <title>The Global Catalogue of Microorganisms (GCM) 10K type strain sequencing project: providing services to taxonomists for standard genome sequencing and annotation.</title>
        <authorList>
            <consortium name="The Broad Institute Genomics Platform"/>
            <consortium name="The Broad Institute Genome Sequencing Center for Infectious Disease"/>
            <person name="Wu L."/>
            <person name="Ma J."/>
        </authorList>
    </citation>
    <scope>NUCLEOTIDE SEQUENCE [LARGE SCALE GENOMIC DNA]</scope>
    <source>
        <strain evidence="3">JCM 16928</strain>
    </source>
</reference>
<proteinExistence type="predicted"/>
<organism evidence="2 3">
    <name type="scientific">Kribbella ginsengisoli</name>
    <dbReference type="NCBI Taxonomy" id="363865"/>
    <lineage>
        <taxon>Bacteria</taxon>
        <taxon>Bacillati</taxon>
        <taxon>Actinomycetota</taxon>
        <taxon>Actinomycetes</taxon>
        <taxon>Propionibacteriales</taxon>
        <taxon>Kribbellaceae</taxon>
        <taxon>Kribbella</taxon>
    </lineage>
</organism>
<evidence type="ECO:0008006" key="4">
    <source>
        <dbReference type="Google" id="ProtNLM"/>
    </source>
</evidence>
<name>A0ABP6XPE3_9ACTN</name>
<comment type="caution">
    <text evidence="2">The sequence shown here is derived from an EMBL/GenBank/DDBJ whole genome shotgun (WGS) entry which is preliminary data.</text>
</comment>
<evidence type="ECO:0000256" key="1">
    <source>
        <dbReference type="SAM" id="MobiDB-lite"/>
    </source>
</evidence>